<organism evidence="1 2">
    <name type="scientific">Planotetraspora mira</name>
    <dbReference type="NCBI Taxonomy" id="58121"/>
    <lineage>
        <taxon>Bacteria</taxon>
        <taxon>Bacillati</taxon>
        <taxon>Actinomycetota</taxon>
        <taxon>Actinomycetes</taxon>
        <taxon>Streptosporangiales</taxon>
        <taxon>Streptosporangiaceae</taxon>
        <taxon>Planotetraspora</taxon>
    </lineage>
</organism>
<sequence>MQGLPALLPEVWLHWDPKTVRARGTEALLRFRMDFLLLLSRGQRVVLEVDGRQRRG</sequence>
<name>A0A8J3TVL2_9ACTN</name>
<dbReference type="Proteomes" id="UP000650628">
    <property type="component" value="Unassembled WGS sequence"/>
</dbReference>
<proteinExistence type="predicted"/>
<dbReference type="AlphaFoldDB" id="A0A8J3TVL2"/>
<protein>
    <recommendedName>
        <fullName evidence="3">DUF559 domain-containing protein</fullName>
    </recommendedName>
</protein>
<accession>A0A8J3TVL2</accession>
<keyword evidence="2" id="KW-1185">Reference proteome</keyword>
<reference evidence="1 2" key="1">
    <citation type="submission" date="2021-01" db="EMBL/GenBank/DDBJ databases">
        <title>Whole genome shotgun sequence of Planotetraspora mira NBRC 15435.</title>
        <authorList>
            <person name="Komaki H."/>
            <person name="Tamura T."/>
        </authorList>
    </citation>
    <scope>NUCLEOTIDE SEQUENCE [LARGE SCALE GENOMIC DNA]</scope>
    <source>
        <strain evidence="1 2">NBRC 15435</strain>
    </source>
</reference>
<evidence type="ECO:0000313" key="2">
    <source>
        <dbReference type="Proteomes" id="UP000650628"/>
    </source>
</evidence>
<dbReference type="EMBL" id="BOOO01000037">
    <property type="protein sequence ID" value="GII32896.1"/>
    <property type="molecule type" value="Genomic_DNA"/>
</dbReference>
<gene>
    <name evidence="1" type="ORF">Pmi06nite_63380</name>
</gene>
<dbReference type="RefSeq" id="WP_203956908.1">
    <property type="nucleotide sequence ID" value="NZ_BOOO01000037.1"/>
</dbReference>
<comment type="caution">
    <text evidence="1">The sequence shown here is derived from an EMBL/GenBank/DDBJ whole genome shotgun (WGS) entry which is preliminary data.</text>
</comment>
<evidence type="ECO:0008006" key="3">
    <source>
        <dbReference type="Google" id="ProtNLM"/>
    </source>
</evidence>
<evidence type="ECO:0000313" key="1">
    <source>
        <dbReference type="EMBL" id="GII32896.1"/>
    </source>
</evidence>